<accession>A0ABQ4C9P9</accession>
<organism evidence="3 4">
    <name type="scientific">Asanoa iriomotensis</name>
    <dbReference type="NCBI Taxonomy" id="234613"/>
    <lineage>
        <taxon>Bacteria</taxon>
        <taxon>Bacillati</taxon>
        <taxon>Actinomycetota</taxon>
        <taxon>Actinomycetes</taxon>
        <taxon>Micromonosporales</taxon>
        <taxon>Micromonosporaceae</taxon>
        <taxon>Asanoa</taxon>
    </lineage>
</organism>
<sequence length="609" mass="64435">MRTLVSGVTCLLTDAAGNVTDAGGFFVADTRHLSRWVLTVHGRALRALGTGDSGDEVVLAPPTVRNENPPFVLRRVQRLGSGLLAEELTLTSFVASPQTVRVALSAEADFADQFELRSSRLFDKSDATREVTAADANLVFAYARRGFRRRTRVTASPPARMSPDGPQWTVTVPAHGSVTLRATVSAGGAAAVPAPPISAPALVSGDDLTRCAARGLADLDSLRVPAADLPLPGVELPAGTVVPAAGAPWFLTLFGRDSLLTSLFALPYRPELAEGTLRLLAATQGREHAAERIEQPGKILHELRQGELAALGEVPYARYYGTVDATPLFLVLLAEHHAVTGDDIVAKDLEPAARAAVAWMLDDGGMQATGYLRYPTDAPGLVHHCWKDSADSMVFADGAVAQGPIAVCEAQGYAYRALRGTAELARTAWGDPDWAADLDRRADRLRAMFSADFRLPNAFVALAMDGADRQVDALASNAGHVLWSGILDDSWAALVAERLAAEDFCSGWGIRTLAEGQAPYHPLSYHRGGVWPHDTALAVAGLARAGRRDAAARIADGLVAAASTAGGRLPEVLTGLARRPGQPPVPYPHSCSPQAWAAAAPLLLRTVLE</sequence>
<dbReference type="InterPro" id="IPR032856">
    <property type="entry name" value="GDE_N_bis"/>
</dbReference>
<dbReference type="Pfam" id="PF14742">
    <property type="entry name" value="GDE_N_bis"/>
    <property type="match status" value="1"/>
</dbReference>
<dbReference type="Proteomes" id="UP000624325">
    <property type="component" value="Unassembled WGS sequence"/>
</dbReference>
<keyword evidence="3" id="KW-0808">Transferase</keyword>
<comment type="caution">
    <text evidence="3">The sequence shown here is derived from an EMBL/GenBank/DDBJ whole genome shotgun (WGS) entry which is preliminary data.</text>
</comment>
<dbReference type="Pfam" id="PF22422">
    <property type="entry name" value="MGH1-like_GH"/>
    <property type="match status" value="1"/>
</dbReference>
<dbReference type="InterPro" id="IPR012341">
    <property type="entry name" value="6hp_glycosidase-like_sf"/>
</dbReference>
<dbReference type="InterPro" id="IPR054491">
    <property type="entry name" value="MGH1-like_GH"/>
</dbReference>
<dbReference type="GO" id="GO:0008483">
    <property type="term" value="F:transaminase activity"/>
    <property type="evidence" value="ECO:0007669"/>
    <property type="project" value="UniProtKB-KW"/>
</dbReference>
<protein>
    <submittedName>
        <fullName evidence="3">Aminotransferase</fullName>
    </submittedName>
</protein>
<keyword evidence="3" id="KW-0032">Aminotransferase</keyword>
<evidence type="ECO:0000259" key="2">
    <source>
        <dbReference type="Pfam" id="PF22422"/>
    </source>
</evidence>
<dbReference type="Gene3D" id="1.50.10.10">
    <property type="match status" value="1"/>
</dbReference>
<evidence type="ECO:0000259" key="1">
    <source>
        <dbReference type="Pfam" id="PF14742"/>
    </source>
</evidence>
<proteinExistence type="predicted"/>
<evidence type="ECO:0000313" key="4">
    <source>
        <dbReference type="Proteomes" id="UP000624325"/>
    </source>
</evidence>
<dbReference type="InterPro" id="IPR008928">
    <property type="entry name" value="6-hairpin_glycosidase_sf"/>
</dbReference>
<dbReference type="RefSeq" id="WP_203705849.1">
    <property type="nucleotide sequence ID" value="NZ_BAAALU010000042.1"/>
</dbReference>
<name>A0ABQ4C9P9_9ACTN</name>
<gene>
    <name evidence="3" type="ORF">Air01nite_51150</name>
</gene>
<feature type="domain" description="Putative glycogen debranching enzyme N-terminal" evidence="1">
    <location>
        <begin position="4"/>
        <end position="181"/>
    </location>
</feature>
<reference evidence="3 4" key="1">
    <citation type="submission" date="2021-01" db="EMBL/GenBank/DDBJ databases">
        <title>Whole genome shotgun sequence of Asanoa iriomotensis NBRC 100142.</title>
        <authorList>
            <person name="Komaki H."/>
            <person name="Tamura T."/>
        </authorList>
    </citation>
    <scope>NUCLEOTIDE SEQUENCE [LARGE SCALE GENOMIC DNA]</scope>
    <source>
        <strain evidence="3 4">NBRC 100142</strain>
    </source>
</reference>
<keyword evidence="4" id="KW-1185">Reference proteome</keyword>
<dbReference type="EMBL" id="BONC01000040">
    <property type="protein sequence ID" value="GIF59020.1"/>
    <property type="molecule type" value="Genomic_DNA"/>
</dbReference>
<dbReference type="SUPFAM" id="SSF48208">
    <property type="entry name" value="Six-hairpin glycosidases"/>
    <property type="match status" value="1"/>
</dbReference>
<feature type="domain" description="Mannosylglycerate hydrolase MGH1-like glycoside hydrolase" evidence="2">
    <location>
        <begin position="406"/>
        <end position="564"/>
    </location>
</feature>
<evidence type="ECO:0000313" key="3">
    <source>
        <dbReference type="EMBL" id="GIF59020.1"/>
    </source>
</evidence>